<keyword evidence="3" id="KW-1185">Reference proteome</keyword>
<comment type="caution">
    <text evidence="2">The sequence shown here is derived from an EMBL/GenBank/DDBJ whole genome shotgun (WGS) entry which is preliminary data.</text>
</comment>
<evidence type="ECO:0000256" key="1">
    <source>
        <dbReference type="SAM" id="SignalP"/>
    </source>
</evidence>
<name>A0A7J7J7N9_BUGNE</name>
<keyword evidence="1" id="KW-0732">Signal</keyword>
<dbReference type="Proteomes" id="UP000593567">
    <property type="component" value="Unassembled WGS sequence"/>
</dbReference>
<accession>A0A7J7J7N9</accession>
<sequence>MAKLCKAIFLYCVFINFTLCQSTQSAKPLISFGELQKLKLNNYNLRTVEDIEPDQLESGGFLVGNQHSLAHISPSLRVNILAGKENETAFRNGPGYSAYFNIVQDLVQINNGSDIIIADLNNHCIRKVERGSGLYPYVSTFVGDCGRQGYVSDPVSPADARLTHPLKLLHIPKENIFYYLLDKVILKHNLTSDLISLMYKDLEFFTGAYTILMDSQNRYMYVNHAGGVSKFDTRSANWTKVLVAGLDYIPSSTREKWLMVHC</sequence>
<feature type="signal peptide" evidence="1">
    <location>
        <begin position="1"/>
        <end position="20"/>
    </location>
</feature>
<dbReference type="AlphaFoldDB" id="A0A7J7J7N9"/>
<dbReference type="EMBL" id="VXIV02002964">
    <property type="protein sequence ID" value="KAF6021774.1"/>
    <property type="molecule type" value="Genomic_DNA"/>
</dbReference>
<proteinExistence type="predicted"/>
<gene>
    <name evidence="2" type="ORF">EB796_019913</name>
</gene>
<dbReference type="Gene3D" id="2.120.10.30">
    <property type="entry name" value="TolB, C-terminal domain"/>
    <property type="match status" value="1"/>
</dbReference>
<protein>
    <submittedName>
        <fullName evidence="2">Uncharacterized protein</fullName>
    </submittedName>
</protein>
<evidence type="ECO:0000313" key="2">
    <source>
        <dbReference type="EMBL" id="KAF6021774.1"/>
    </source>
</evidence>
<evidence type="ECO:0000313" key="3">
    <source>
        <dbReference type="Proteomes" id="UP000593567"/>
    </source>
</evidence>
<reference evidence="2" key="1">
    <citation type="submission" date="2020-06" db="EMBL/GenBank/DDBJ databases">
        <title>Draft genome of Bugula neritina, a colonial animal packing powerful symbionts and potential medicines.</title>
        <authorList>
            <person name="Rayko M."/>
        </authorList>
    </citation>
    <scope>NUCLEOTIDE SEQUENCE [LARGE SCALE GENOMIC DNA]</scope>
    <source>
        <strain evidence="2">Kwan_BN1</strain>
    </source>
</reference>
<feature type="chain" id="PRO_5029621240" evidence="1">
    <location>
        <begin position="21"/>
        <end position="262"/>
    </location>
</feature>
<organism evidence="2 3">
    <name type="scientific">Bugula neritina</name>
    <name type="common">Brown bryozoan</name>
    <name type="synonym">Sertularia neritina</name>
    <dbReference type="NCBI Taxonomy" id="10212"/>
    <lineage>
        <taxon>Eukaryota</taxon>
        <taxon>Metazoa</taxon>
        <taxon>Spiralia</taxon>
        <taxon>Lophotrochozoa</taxon>
        <taxon>Bryozoa</taxon>
        <taxon>Gymnolaemata</taxon>
        <taxon>Cheilostomatida</taxon>
        <taxon>Flustrina</taxon>
        <taxon>Buguloidea</taxon>
        <taxon>Bugulidae</taxon>
        <taxon>Bugula</taxon>
    </lineage>
</organism>
<dbReference type="InterPro" id="IPR011042">
    <property type="entry name" value="6-blade_b-propeller_TolB-like"/>
</dbReference>